<evidence type="ECO:0000313" key="4">
    <source>
        <dbReference type="Proteomes" id="UP000321129"/>
    </source>
</evidence>
<name>A0A5C6U8R6_9SPHN</name>
<evidence type="ECO:0000313" key="3">
    <source>
        <dbReference type="EMBL" id="TXC69272.1"/>
    </source>
</evidence>
<gene>
    <name evidence="3" type="ORF">FSZ31_06640</name>
</gene>
<dbReference type="PANTHER" id="PTHR45947:SF3">
    <property type="entry name" value="SULFOQUINOVOSYL TRANSFERASE SQD2"/>
    <property type="match status" value="1"/>
</dbReference>
<protein>
    <submittedName>
        <fullName evidence="3">Glycosyltransferase family 1 protein</fullName>
    </submittedName>
</protein>
<dbReference type="EMBL" id="VOPY01000002">
    <property type="protein sequence ID" value="TXC69272.1"/>
    <property type="molecule type" value="Genomic_DNA"/>
</dbReference>
<dbReference type="AlphaFoldDB" id="A0A5C6U8R6"/>
<dbReference type="Pfam" id="PF00534">
    <property type="entry name" value="Glycos_transf_1"/>
    <property type="match status" value="1"/>
</dbReference>
<dbReference type="GO" id="GO:0016757">
    <property type="term" value="F:glycosyltransferase activity"/>
    <property type="evidence" value="ECO:0007669"/>
    <property type="project" value="InterPro"/>
</dbReference>
<feature type="domain" description="Glycosyltransferase subfamily 4-like N-terminal" evidence="2">
    <location>
        <begin position="15"/>
        <end position="185"/>
    </location>
</feature>
<keyword evidence="3" id="KW-0808">Transferase</keyword>
<accession>A0A5C6U8R6</accession>
<evidence type="ECO:0000259" key="2">
    <source>
        <dbReference type="Pfam" id="PF13439"/>
    </source>
</evidence>
<dbReference type="RefSeq" id="WP_147123225.1">
    <property type="nucleotide sequence ID" value="NZ_VOPY01000002.1"/>
</dbReference>
<dbReference type="Pfam" id="PF13439">
    <property type="entry name" value="Glyco_transf_4"/>
    <property type="match status" value="1"/>
</dbReference>
<proteinExistence type="predicted"/>
<dbReference type="Gene3D" id="3.40.50.2000">
    <property type="entry name" value="Glycogen Phosphorylase B"/>
    <property type="match status" value="2"/>
</dbReference>
<reference evidence="3 4" key="1">
    <citation type="submission" date="2019-08" db="EMBL/GenBank/DDBJ databases">
        <title>Sphingorhabdus soil sp. nov., isolated from arctic soil.</title>
        <authorList>
            <person name="Liu Y."/>
        </authorList>
    </citation>
    <scope>NUCLEOTIDE SEQUENCE [LARGE SCALE GENOMIC DNA]</scope>
    <source>
        <strain evidence="3 4">D-2Q-5-6</strain>
    </source>
</reference>
<dbReference type="OrthoDB" id="9802525at2"/>
<dbReference type="InterPro" id="IPR001296">
    <property type="entry name" value="Glyco_trans_1"/>
</dbReference>
<dbReference type="PANTHER" id="PTHR45947">
    <property type="entry name" value="SULFOQUINOVOSYL TRANSFERASE SQD2"/>
    <property type="match status" value="1"/>
</dbReference>
<comment type="caution">
    <text evidence="3">The sequence shown here is derived from an EMBL/GenBank/DDBJ whole genome shotgun (WGS) entry which is preliminary data.</text>
</comment>
<keyword evidence="4" id="KW-1185">Reference proteome</keyword>
<sequence>MRIVDVCSFYAPAGGGVKTYIDRKLQSGAANGCEIVIVAPGSEATDRRISDFARFVTIPSPRFPLDRRYRYFNDEGLLHETLDRLAPDVVEASSPWSSAVMTARWPGAAVKSLVMHSDPLSTFAYRWLDPVFSRRTIDSGFRFYWDHLRRMDEQFDMVVCASQDLTDRLSAGGLRRAVTMPMGVEPGIFSPARRDPALRRMLLEQCYLPETATLLLGVGRWSPEKRWKMVVEACAAAGASHPVALLLVGAGREHRAIADAIGGNPHIRMVPAMTDRVELATLMASGDALVHGCESETFGMVAAEARASGLPLIVPDAGGAAEQAIAADGLVYRATSAIDLARAIGQFIAGGVGAARMRALAKAGATPDMDEHFARLFARYRDHLERCHAA</sequence>
<dbReference type="InterPro" id="IPR028098">
    <property type="entry name" value="Glyco_trans_4-like_N"/>
</dbReference>
<organism evidence="3 4">
    <name type="scientific">Flavisphingopyxis soli</name>
    <dbReference type="NCBI Taxonomy" id="2601267"/>
    <lineage>
        <taxon>Bacteria</taxon>
        <taxon>Pseudomonadati</taxon>
        <taxon>Pseudomonadota</taxon>
        <taxon>Alphaproteobacteria</taxon>
        <taxon>Sphingomonadales</taxon>
        <taxon>Sphingopyxidaceae</taxon>
        <taxon>Flavisphingopyxis</taxon>
    </lineage>
</organism>
<dbReference type="Proteomes" id="UP000321129">
    <property type="component" value="Unassembled WGS sequence"/>
</dbReference>
<evidence type="ECO:0000259" key="1">
    <source>
        <dbReference type="Pfam" id="PF00534"/>
    </source>
</evidence>
<dbReference type="InterPro" id="IPR050194">
    <property type="entry name" value="Glycosyltransferase_grp1"/>
</dbReference>
<dbReference type="SUPFAM" id="SSF53756">
    <property type="entry name" value="UDP-Glycosyltransferase/glycogen phosphorylase"/>
    <property type="match status" value="1"/>
</dbReference>
<feature type="domain" description="Glycosyl transferase family 1" evidence="1">
    <location>
        <begin position="209"/>
        <end position="357"/>
    </location>
</feature>